<dbReference type="GO" id="GO:0016020">
    <property type="term" value="C:membrane"/>
    <property type="evidence" value="ECO:0007669"/>
    <property type="project" value="UniProtKB-SubCell"/>
</dbReference>
<keyword evidence="9" id="KW-1071">Ligand-gated ion channel</keyword>
<evidence type="ECO:0000313" key="12">
    <source>
        <dbReference type="EMBL" id="KAK3887022.1"/>
    </source>
</evidence>
<keyword evidence="4" id="KW-1133">Transmembrane helix</keyword>
<feature type="domain" description="Ionotropic glutamate receptor L-glutamate and glycine-binding" evidence="11">
    <location>
        <begin position="25"/>
        <end position="85"/>
    </location>
</feature>
<dbReference type="InterPro" id="IPR019594">
    <property type="entry name" value="Glu/Gly-bd"/>
</dbReference>
<comment type="caution">
    <text evidence="14">The sequence shown here is derived from an EMBL/GenBank/DDBJ whole genome shotgun (WGS) entry which is preliminary data.</text>
</comment>
<evidence type="ECO:0000256" key="2">
    <source>
        <dbReference type="ARBA" id="ARBA00022448"/>
    </source>
</evidence>
<evidence type="ECO:0000313" key="15">
    <source>
        <dbReference type="EMBL" id="KAK3895993.1"/>
    </source>
</evidence>
<dbReference type="EMBL" id="JAWQEG010000654">
    <property type="protein sequence ID" value="KAK3887022.1"/>
    <property type="molecule type" value="Genomic_DNA"/>
</dbReference>
<reference evidence="14" key="1">
    <citation type="submission" date="2023-10" db="EMBL/GenBank/DDBJ databases">
        <title>Genome assemblies of two species of porcelain crab, Petrolisthes cinctipes and Petrolisthes manimaculis (Anomura: Porcellanidae).</title>
        <authorList>
            <person name="Angst P."/>
        </authorList>
    </citation>
    <scope>NUCLEOTIDE SEQUENCE</scope>
    <source>
        <strain evidence="14">PB745_01</strain>
        <tissue evidence="14">Gill</tissue>
    </source>
</reference>
<keyword evidence="5" id="KW-0406">Ion transport</keyword>
<evidence type="ECO:0000313" key="16">
    <source>
        <dbReference type="Proteomes" id="UP001286313"/>
    </source>
</evidence>
<accession>A0AAE1GKJ1</accession>
<dbReference type="GO" id="GO:0015276">
    <property type="term" value="F:ligand-gated monoatomic ion channel activity"/>
    <property type="evidence" value="ECO:0007669"/>
    <property type="project" value="InterPro"/>
</dbReference>
<proteinExistence type="predicted"/>
<evidence type="ECO:0000256" key="1">
    <source>
        <dbReference type="ARBA" id="ARBA00004141"/>
    </source>
</evidence>
<dbReference type="Pfam" id="PF10613">
    <property type="entry name" value="Lig_chan-Glu_bd"/>
    <property type="match status" value="1"/>
</dbReference>
<evidence type="ECO:0000313" key="13">
    <source>
        <dbReference type="EMBL" id="KAK3891906.1"/>
    </source>
</evidence>
<organism evidence="14 16">
    <name type="scientific">Petrolisthes cinctipes</name>
    <name type="common">Flat porcelain crab</name>
    <dbReference type="NCBI Taxonomy" id="88211"/>
    <lineage>
        <taxon>Eukaryota</taxon>
        <taxon>Metazoa</taxon>
        <taxon>Ecdysozoa</taxon>
        <taxon>Arthropoda</taxon>
        <taxon>Crustacea</taxon>
        <taxon>Multicrustacea</taxon>
        <taxon>Malacostraca</taxon>
        <taxon>Eumalacostraca</taxon>
        <taxon>Eucarida</taxon>
        <taxon>Decapoda</taxon>
        <taxon>Pleocyemata</taxon>
        <taxon>Anomura</taxon>
        <taxon>Galatheoidea</taxon>
        <taxon>Porcellanidae</taxon>
        <taxon>Petrolisthes</taxon>
    </lineage>
</organism>
<dbReference type="AlphaFoldDB" id="A0AAE1GKJ1"/>
<evidence type="ECO:0000256" key="8">
    <source>
        <dbReference type="ARBA" id="ARBA00023180"/>
    </source>
</evidence>
<keyword evidence="2" id="KW-0813">Transport</keyword>
<evidence type="ECO:0000259" key="11">
    <source>
        <dbReference type="Pfam" id="PF10613"/>
    </source>
</evidence>
<gene>
    <name evidence="15" type="ORF">Pcinc_000377</name>
    <name evidence="14" type="ORF">Pcinc_002616</name>
    <name evidence="13" type="ORF">Pcinc_004212</name>
    <name evidence="12" type="ORF">Pcinc_008904</name>
</gene>
<dbReference type="EMBL" id="JAWQEG010000199">
    <property type="protein sequence ID" value="KAK3893551.1"/>
    <property type="molecule type" value="Genomic_DNA"/>
</dbReference>
<keyword evidence="6" id="KW-0472">Membrane</keyword>
<sequence length="95" mass="10877">MDFSIKKGQPRGGLVTPRDSVDYRILTILAQTLNFTYEYWKEPNRLFGDEKDGTFTGMIGQLQQEQADMTTIIAPTRGRLSVVEYIKYVLLILNS</sequence>
<evidence type="ECO:0000313" key="14">
    <source>
        <dbReference type="EMBL" id="KAK3893551.1"/>
    </source>
</evidence>
<name>A0AAE1GKJ1_PETCI</name>
<dbReference type="EMBL" id="JAWQEG010000297">
    <property type="protein sequence ID" value="KAK3891906.1"/>
    <property type="molecule type" value="Genomic_DNA"/>
</dbReference>
<keyword evidence="10" id="KW-0407">Ion channel</keyword>
<dbReference type="EMBL" id="JAWQEG010000023">
    <property type="protein sequence ID" value="KAK3895993.1"/>
    <property type="molecule type" value="Genomic_DNA"/>
</dbReference>
<dbReference type="SUPFAM" id="SSF53850">
    <property type="entry name" value="Periplasmic binding protein-like II"/>
    <property type="match status" value="1"/>
</dbReference>
<protein>
    <recommendedName>
        <fullName evidence="11">Ionotropic glutamate receptor L-glutamate and glycine-binding domain-containing protein</fullName>
    </recommendedName>
</protein>
<dbReference type="Gene3D" id="3.40.190.10">
    <property type="entry name" value="Periplasmic binding protein-like II"/>
    <property type="match status" value="1"/>
</dbReference>
<keyword evidence="7" id="KW-0675">Receptor</keyword>
<evidence type="ECO:0000256" key="3">
    <source>
        <dbReference type="ARBA" id="ARBA00022692"/>
    </source>
</evidence>
<evidence type="ECO:0000256" key="10">
    <source>
        <dbReference type="ARBA" id="ARBA00023303"/>
    </source>
</evidence>
<comment type="subcellular location">
    <subcellularLocation>
        <location evidence="1">Membrane</location>
        <topology evidence="1">Multi-pass membrane protein</topology>
    </subcellularLocation>
</comment>
<keyword evidence="3" id="KW-0812">Transmembrane</keyword>
<keyword evidence="16" id="KW-1185">Reference proteome</keyword>
<evidence type="ECO:0000256" key="5">
    <source>
        <dbReference type="ARBA" id="ARBA00023065"/>
    </source>
</evidence>
<evidence type="ECO:0000256" key="7">
    <source>
        <dbReference type="ARBA" id="ARBA00023170"/>
    </source>
</evidence>
<keyword evidence="8" id="KW-0325">Glycoprotein</keyword>
<evidence type="ECO:0000256" key="9">
    <source>
        <dbReference type="ARBA" id="ARBA00023286"/>
    </source>
</evidence>
<dbReference type="Proteomes" id="UP001286313">
    <property type="component" value="Unassembled WGS sequence"/>
</dbReference>
<evidence type="ECO:0000256" key="6">
    <source>
        <dbReference type="ARBA" id="ARBA00023136"/>
    </source>
</evidence>
<evidence type="ECO:0000256" key="4">
    <source>
        <dbReference type="ARBA" id="ARBA00022989"/>
    </source>
</evidence>